<dbReference type="OrthoDB" id="122912at2"/>
<proteinExistence type="predicted"/>
<dbReference type="RefSeq" id="WP_023361216.1">
    <property type="nucleotide sequence ID" value="NC_022657.1"/>
</dbReference>
<dbReference type="PANTHER" id="PTHR35446">
    <property type="entry name" value="SI:CH211-175M2.5"/>
    <property type="match status" value="1"/>
</dbReference>
<feature type="domain" description="Carboxymuconolactone decarboxylase-like" evidence="1">
    <location>
        <begin position="41"/>
        <end position="103"/>
    </location>
</feature>
<dbReference type="HOGENOM" id="CLU_082760_5_0_11"/>
<dbReference type="eggNOG" id="COG2128">
    <property type="taxonomic scope" value="Bacteria"/>
</dbReference>
<accession>U5VWJ8</accession>
<evidence type="ECO:0000313" key="2">
    <source>
        <dbReference type="EMBL" id="AGZ41157.1"/>
    </source>
</evidence>
<dbReference type="Pfam" id="PF02627">
    <property type="entry name" value="CMD"/>
    <property type="match status" value="1"/>
</dbReference>
<dbReference type="EMBL" id="CP006272">
    <property type="protein sequence ID" value="AGZ41157.1"/>
    <property type="molecule type" value="Genomic_DNA"/>
</dbReference>
<organism evidence="2 3">
    <name type="scientific">Actinoplanes friuliensis DSM 7358</name>
    <dbReference type="NCBI Taxonomy" id="1246995"/>
    <lineage>
        <taxon>Bacteria</taxon>
        <taxon>Bacillati</taxon>
        <taxon>Actinomycetota</taxon>
        <taxon>Actinomycetes</taxon>
        <taxon>Micromonosporales</taxon>
        <taxon>Micromonosporaceae</taxon>
        <taxon>Actinoplanes</taxon>
    </lineage>
</organism>
<dbReference type="SUPFAM" id="SSF69118">
    <property type="entry name" value="AhpD-like"/>
    <property type="match status" value="1"/>
</dbReference>
<dbReference type="NCBIfam" id="TIGR00778">
    <property type="entry name" value="ahpD_dom"/>
    <property type="match status" value="1"/>
</dbReference>
<dbReference type="PANTHER" id="PTHR35446:SF3">
    <property type="entry name" value="CMD DOMAIN-CONTAINING PROTEIN"/>
    <property type="match status" value="1"/>
</dbReference>
<evidence type="ECO:0000313" key="3">
    <source>
        <dbReference type="Proteomes" id="UP000017746"/>
    </source>
</evidence>
<dbReference type="InterPro" id="IPR003779">
    <property type="entry name" value="CMD-like"/>
</dbReference>
<sequence>MSNLPLIDPATATGKAADLLAAVQQSLGVVPNMTRAMANSPALLDGYLALSGALSKGAFSAATRERLALAVAQDNTCDYCLSAHSYLAEHAAKLPADEISAARKATSEDPKTAALLTFAVAVNAFRGDISTADLDAVRSAGADDREIAEVVGHVALNVLTNYFNKAAAVDIDFPVVTA</sequence>
<dbReference type="Proteomes" id="UP000017746">
    <property type="component" value="Chromosome"/>
</dbReference>
<dbReference type="GO" id="GO:0051920">
    <property type="term" value="F:peroxiredoxin activity"/>
    <property type="evidence" value="ECO:0007669"/>
    <property type="project" value="InterPro"/>
</dbReference>
<dbReference type="PATRIC" id="fig|1246995.3.peg.2917"/>
<dbReference type="InterPro" id="IPR004675">
    <property type="entry name" value="AhpD_core"/>
</dbReference>
<dbReference type="STRING" id="1246995.AFR_14375"/>
<name>U5VWJ8_9ACTN</name>
<dbReference type="AlphaFoldDB" id="U5VWJ8"/>
<dbReference type="InterPro" id="IPR029032">
    <property type="entry name" value="AhpD-like"/>
</dbReference>
<evidence type="ECO:0000259" key="1">
    <source>
        <dbReference type="Pfam" id="PF02627"/>
    </source>
</evidence>
<gene>
    <name evidence="2" type="ORF">AFR_14375</name>
</gene>
<reference evidence="2 3" key="1">
    <citation type="journal article" date="2014" name="J. Biotechnol.">
        <title>Complete genome sequence of the actinobacterium Actinoplanes friuliensis HAG 010964, producer of the lipopeptide antibiotic friulimycin.</title>
        <authorList>
            <person name="Ruckert C."/>
            <person name="Szczepanowski R."/>
            <person name="Albersmeier A."/>
            <person name="Goesmann A."/>
            <person name="Fischer N."/>
            <person name="Steinkamper A."/>
            <person name="Puhler A."/>
            <person name="Biener R."/>
            <person name="Schwartz D."/>
            <person name="Kalinowski J."/>
        </authorList>
    </citation>
    <scope>NUCLEOTIDE SEQUENCE [LARGE SCALE GENOMIC DNA]</scope>
    <source>
        <strain evidence="2 3">DSM 7358</strain>
    </source>
</reference>
<keyword evidence="3" id="KW-1185">Reference proteome</keyword>
<dbReference type="KEGG" id="afs:AFR_14375"/>
<protein>
    <recommendedName>
        <fullName evidence="1">Carboxymuconolactone decarboxylase-like domain-containing protein</fullName>
    </recommendedName>
</protein>
<dbReference type="Gene3D" id="1.20.1290.10">
    <property type="entry name" value="AhpD-like"/>
    <property type="match status" value="1"/>
</dbReference>